<gene>
    <name evidence="1" type="ORF">Edafosvirus3_63</name>
</gene>
<reference evidence="1" key="1">
    <citation type="submission" date="2018-10" db="EMBL/GenBank/DDBJ databases">
        <title>Hidden diversity of soil giant viruses.</title>
        <authorList>
            <person name="Schulz F."/>
            <person name="Alteio L."/>
            <person name="Goudeau D."/>
            <person name="Ryan E.M."/>
            <person name="Malmstrom R.R."/>
            <person name="Blanchard J."/>
            <person name="Woyke T."/>
        </authorList>
    </citation>
    <scope>NUCLEOTIDE SEQUENCE</scope>
    <source>
        <strain evidence="1">EDV1</strain>
    </source>
</reference>
<evidence type="ECO:0000313" key="1">
    <source>
        <dbReference type="EMBL" id="AYV77985.1"/>
    </source>
</evidence>
<protein>
    <submittedName>
        <fullName evidence="1">Uncharacterized protein</fullName>
    </submittedName>
</protein>
<name>A0A3G4ZSX2_9VIRU</name>
<organism evidence="1">
    <name type="scientific">Edafosvirus sp</name>
    <dbReference type="NCBI Taxonomy" id="2487765"/>
    <lineage>
        <taxon>Viruses</taxon>
        <taxon>Varidnaviria</taxon>
        <taxon>Bamfordvirae</taxon>
        <taxon>Nucleocytoviricota</taxon>
        <taxon>Megaviricetes</taxon>
        <taxon>Imitervirales</taxon>
        <taxon>Mimiviridae</taxon>
        <taxon>Klosneuvirinae</taxon>
    </lineage>
</organism>
<proteinExistence type="predicted"/>
<accession>A0A3G4ZSX2</accession>
<sequence length="135" mass="16081">MLARSFFRLNSKLLSIPIRTLKSVSVKPPTYKRPIYVPTVYQKRKICDEVLKQINKDIDIKTQNYKSIPKQLIELNESRNQLHDDYKNNKITLKWYNNELRIIENKIDNFQNYFDNIKTELKFLNTKRAGLLGSC</sequence>
<dbReference type="EMBL" id="MK072068">
    <property type="protein sequence ID" value="AYV77985.1"/>
    <property type="molecule type" value="Genomic_DNA"/>
</dbReference>